<dbReference type="Gene3D" id="1.10.405.20">
    <property type="match status" value="1"/>
</dbReference>
<dbReference type="Gene3D" id="3.30.70.1990">
    <property type="match status" value="1"/>
</dbReference>
<name>A0ABR4HZL5_9EURO</name>
<organism evidence="1 2">
    <name type="scientific">Aspergillus cavernicola</name>
    <dbReference type="NCBI Taxonomy" id="176166"/>
    <lineage>
        <taxon>Eukaryota</taxon>
        <taxon>Fungi</taxon>
        <taxon>Dikarya</taxon>
        <taxon>Ascomycota</taxon>
        <taxon>Pezizomycotina</taxon>
        <taxon>Eurotiomycetes</taxon>
        <taxon>Eurotiomycetidae</taxon>
        <taxon>Eurotiales</taxon>
        <taxon>Aspergillaceae</taxon>
        <taxon>Aspergillus</taxon>
        <taxon>Aspergillus subgen. Nidulantes</taxon>
    </lineage>
</organism>
<sequence length="415" mass="46106">MGRRTIIFEEQTTVGGKAQNYYENGLAFYLGPLLVDNASYPETMKIVNAVDVPVRSSVSTSTWMFNWTTGETWAAPSSELSASQFAEEVQRYRLYWESDYEPFARSLYTNSVPEALTVSTSEWFSTRDYPILQSRITRLLISWGYGDANEVPILYTLGVFSPYSLGGYPGLVVFERYSQQLTTATIHLGSKILSIDRPGDNVTIHYGFHPQSEQSRGGLSLQTCSDVIMAFPPTTRALQHAGLELSSDESTVFSAVETSNYFAGAIRLNIPPMSSFKVASISPTVSADIAGEPVLAQGMYSNSSVSITYSLAASGQHTNQVKKIALETLSRINTDPQEAGEIPIPVTLADIEDFRHYPGYFPHFNLTRLQEGWYEKFTSLQGSDRTYYTSGLNRVEHVEFVIQAARDLVEGHFAP</sequence>
<proteinExistence type="predicted"/>
<evidence type="ECO:0000313" key="1">
    <source>
        <dbReference type="EMBL" id="KAL2820942.1"/>
    </source>
</evidence>
<comment type="caution">
    <text evidence="1">The sequence shown here is derived from an EMBL/GenBank/DDBJ whole genome shotgun (WGS) entry which is preliminary data.</text>
</comment>
<keyword evidence="2" id="KW-1185">Reference proteome</keyword>
<dbReference type="Proteomes" id="UP001610335">
    <property type="component" value="Unassembled WGS sequence"/>
</dbReference>
<dbReference type="EMBL" id="JBFXLS010000066">
    <property type="protein sequence ID" value="KAL2820942.1"/>
    <property type="molecule type" value="Genomic_DNA"/>
</dbReference>
<accession>A0ABR4HZL5</accession>
<evidence type="ECO:0000313" key="2">
    <source>
        <dbReference type="Proteomes" id="UP001610335"/>
    </source>
</evidence>
<dbReference type="SUPFAM" id="SSF51905">
    <property type="entry name" value="FAD/NAD(P)-binding domain"/>
    <property type="match status" value="1"/>
</dbReference>
<gene>
    <name evidence="1" type="ORF">BDW59DRAFT_164349</name>
</gene>
<evidence type="ECO:0008006" key="3">
    <source>
        <dbReference type="Google" id="ProtNLM"/>
    </source>
</evidence>
<reference evidence="1 2" key="1">
    <citation type="submission" date="2024-07" db="EMBL/GenBank/DDBJ databases">
        <title>Section-level genome sequencing and comparative genomics of Aspergillus sections Usti and Cavernicolus.</title>
        <authorList>
            <consortium name="Lawrence Berkeley National Laboratory"/>
            <person name="Nybo J.L."/>
            <person name="Vesth T.C."/>
            <person name="Theobald S."/>
            <person name="Frisvad J.C."/>
            <person name="Larsen T.O."/>
            <person name="Kjaerboelling I."/>
            <person name="Rothschild-Mancinelli K."/>
            <person name="Lyhne E.K."/>
            <person name="Kogle M.E."/>
            <person name="Barry K."/>
            <person name="Clum A."/>
            <person name="Na H."/>
            <person name="Ledsgaard L."/>
            <person name="Lin J."/>
            <person name="Lipzen A."/>
            <person name="Kuo A."/>
            <person name="Riley R."/>
            <person name="Mondo S."/>
            <person name="LaButti K."/>
            <person name="Haridas S."/>
            <person name="Pangalinan J."/>
            <person name="Salamov A.A."/>
            <person name="Simmons B.A."/>
            <person name="Magnuson J.K."/>
            <person name="Chen J."/>
            <person name="Drula E."/>
            <person name="Henrissat B."/>
            <person name="Wiebenga A."/>
            <person name="Lubbers R.J."/>
            <person name="Gomes A.C."/>
            <person name="Makela M.R."/>
            <person name="Stajich J."/>
            <person name="Grigoriev I.V."/>
            <person name="Mortensen U.H."/>
            <person name="De vries R.P."/>
            <person name="Baker S.E."/>
            <person name="Andersen M.R."/>
        </authorList>
    </citation>
    <scope>NUCLEOTIDE SEQUENCE [LARGE SCALE GENOMIC DNA]</scope>
    <source>
        <strain evidence="1 2">CBS 600.67</strain>
    </source>
</reference>
<dbReference type="InterPro" id="IPR036188">
    <property type="entry name" value="FAD/NAD-bd_sf"/>
</dbReference>
<dbReference type="Gene3D" id="3.50.50.60">
    <property type="entry name" value="FAD/NAD(P)-binding domain"/>
    <property type="match status" value="1"/>
</dbReference>
<protein>
    <recommendedName>
        <fullName evidence="3">Amine oxidase domain-containing protein</fullName>
    </recommendedName>
</protein>